<dbReference type="EMBL" id="FPHF01000088">
    <property type="protein sequence ID" value="SFV65548.1"/>
    <property type="molecule type" value="Genomic_DNA"/>
</dbReference>
<keyword evidence="2" id="KW-0444">Lipid biosynthesis</keyword>
<dbReference type="InterPro" id="IPR000462">
    <property type="entry name" value="CDP-OH_P_trans"/>
</dbReference>
<dbReference type="AlphaFoldDB" id="A0A1W1CI57"/>
<accession>A0A1W1CI57</accession>
<gene>
    <name evidence="11" type="ORF">MNB_SM-4-1133</name>
</gene>
<feature type="transmembrane region" description="Helical" evidence="10">
    <location>
        <begin position="159"/>
        <end position="176"/>
    </location>
</feature>
<dbReference type="InterPro" id="IPR043130">
    <property type="entry name" value="CDP-OH_PTrfase_TM_dom"/>
</dbReference>
<comment type="subcellular location">
    <subcellularLocation>
        <location evidence="1">Membrane</location>
        <topology evidence="1">Multi-pass membrane protein</topology>
    </subcellularLocation>
</comment>
<dbReference type="Pfam" id="PF01066">
    <property type="entry name" value="CDP-OH_P_transf"/>
    <property type="match status" value="1"/>
</dbReference>
<dbReference type="GO" id="GO:0008654">
    <property type="term" value="P:phospholipid biosynthetic process"/>
    <property type="evidence" value="ECO:0007669"/>
    <property type="project" value="UniProtKB-KW"/>
</dbReference>
<evidence type="ECO:0000256" key="2">
    <source>
        <dbReference type="ARBA" id="ARBA00022516"/>
    </source>
</evidence>
<keyword evidence="6" id="KW-0443">Lipid metabolism</keyword>
<feature type="transmembrane region" description="Helical" evidence="10">
    <location>
        <begin position="74"/>
        <end position="93"/>
    </location>
</feature>
<evidence type="ECO:0000256" key="7">
    <source>
        <dbReference type="ARBA" id="ARBA00023136"/>
    </source>
</evidence>
<keyword evidence="8" id="KW-0594">Phospholipid biosynthesis</keyword>
<evidence type="ECO:0000256" key="1">
    <source>
        <dbReference type="ARBA" id="ARBA00004141"/>
    </source>
</evidence>
<reference evidence="11" key="1">
    <citation type="submission" date="2016-10" db="EMBL/GenBank/DDBJ databases">
        <authorList>
            <person name="de Groot N.N."/>
        </authorList>
    </citation>
    <scope>NUCLEOTIDE SEQUENCE</scope>
</reference>
<protein>
    <submittedName>
        <fullName evidence="11">CDP-diacylglycerol--serine O-phosphatidyltransferase</fullName>
        <ecNumber evidence="11">2.7.8.8</ecNumber>
    </submittedName>
</protein>
<keyword evidence="9" id="KW-1208">Phospholipid metabolism</keyword>
<dbReference type="InterPro" id="IPR050324">
    <property type="entry name" value="CDP-alcohol_PTase-I"/>
</dbReference>
<dbReference type="GO" id="GO:0003882">
    <property type="term" value="F:CDP-diacylglycerol-serine O-phosphatidyltransferase activity"/>
    <property type="evidence" value="ECO:0007669"/>
    <property type="project" value="UniProtKB-EC"/>
</dbReference>
<dbReference type="GO" id="GO:0016020">
    <property type="term" value="C:membrane"/>
    <property type="evidence" value="ECO:0007669"/>
    <property type="project" value="UniProtKB-SubCell"/>
</dbReference>
<organism evidence="11">
    <name type="scientific">hydrothermal vent metagenome</name>
    <dbReference type="NCBI Taxonomy" id="652676"/>
    <lineage>
        <taxon>unclassified sequences</taxon>
        <taxon>metagenomes</taxon>
        <taxon>ecological metagenomes</taxon>
    </lineage>
</organism>
<dbReference type="PANTHER" id="PTHR14269">
    <property type="entry name" value="CDP-DIACYLGLYCEROL--GLYCEROL-3-PHOSPHATE 3-PHOSPHATIDYLTRANSFERASE-RELATED"/>
    <property type="match status" value="1"/>
</dbReference>
<name>A0A1W1CI57_9ZZZZ</name>
<evidence type="ECO:0000256" key="5">
    <source>
        <dbReference type="ARBA" id="ARBA00022989"/>
    </source>
</evidence>
<feature type="transmembrane region" description="Helical" evidence="10">
    <location>
        <begin position="135"/>
        <end position="153"/>
    </location>
</feature>
<evidence type="ECO:0000256" key="8">
    <source>
        <dbReference type="ARBA" id="ARBA00023209"/>
    </source>
</evidence>
<keyword evidence="3 11" id="KW-0808">Transferase</keyword>
<feature type="transmembrane region" description="Helical" evidence="10">
    <location>
        <begin position="37"/>
        <end position="53"/>
    </location>
</feature>
<evidence type="ECO:0000256" key="4">
    <source>
        <dbReference type="ARBA" id="ARBA00022692"/>
    </source>
</evidence>
<sequence>MNFLWTPSSHFNLANLFTFVNITAGLMATYFITQNNFIIAIALAWIGGAFDIFDGKIARKYKLSNEFGVQLDSFADFLSFVLVPVFLIFQAVYAPQLDPILLVAASVISIYYVISGLRRLIHFNLNADAGEVEKYFTGVPTPLGAILLWFVYLTNAYDLLPASIVMVLMLVIGWSLNSTLKVKHP</sequence>
<feature type="transmembrane region" description="Helical" evidence="10">
    <location>
        <begin position="12"/>
        <end position="31"/>
    </location>
</feature>
<evidence type="ECO:0000313" key="11">
    <source>
        <dbReference type="EMBL" id="SFV65548.1"/>
    </source>
</evidence>
<evidence type="ECO:0000256" key="9">
    <source>
        <dbReference type="ARBA" id="ARBA00023264"/>
    </source>
</evidence>
<dbReference type="EC" id="2.7.8.8" evidence="11"/>
<dbReference type="InterPro" id="IPR048254">
    <property type="entry name" value="CDP_ALCOHOL_P_TRANSF_CS"/>
</dbReference>
<dbReference type="PANTHER" id="PTHR14269:SF61">
    <property type="entry name" value="CDP-DIACYLGLYCEROL--SERINE O-PHOSPHATIDYLTRANSFERASE"/>
    <property type="match status" value="1"/>
</dbReference>
<evidence type="ECO:0000256" key="6">
    <source>
        <dbReference type="ARBA" id="ARBA00023098"/>
    </source>
</evidence>
<feature type="transmembrane region" description="Helical" evidence="10">
    <location>
        <begin position="99"/>
        <end position="114"/>
    </location>
</feature>
<keyword evidence="7 10" id="KW-0472">Membrane</keyword>
<keyword evidence="5 10" id="KW-1133">Transmembrane helix</keyword>
<proteinExistence type="predicted"/>
<dbReference type="Gene3D" id="1.20.120.1760">
    <property type="match status" value="1"/>
</dbReference>
<keyword evidence="4 10" id="KW-0812">Transmembrane</keyword>
<dbReference type="PROSITE" id="PS00379">
    <property type="entry name" value="CDP_ALCOHOL_P_TRANSF"/>
    <property type="match status" value="1"/>
</dbReference>
<evidence type="ECO:0000256" key="3">
    <source>
        <dbReference type="ARBA" id="ARBA00022679"/>
    </source>
</evidence>
<evidence type="ECO:0000256" key="10">
    <source>
        <dbReference type="SAM" id="Phobius"/>
    </source>
</evidence>